<reference evidence="2 3" key="1">
    <citation type="submission" date="2009-11" db="EMBL/GenBank/DDBJ databases">
        <title>Annotation of Allomyces macrogynus ATCC 38327.</title>
        <authorList>
            <consortium name="The Broad Institute Genome Sequencing Platform"/>
            <person name="Russ C."/>
            <person name="Cuomo C."/>
            <person name="Burger G."/>
            <person name="Gray M.W."/>
            <person name="Holland P.W.H."/>
            <person name="King N."/>
            <person name="Lang F.B.F."/>
            <person name="Roger A.J."/>
            <person name="Ruiz-Trillo I."/>
            <person name="Young S.K."/>
            <person name="Zeng Q."/>
            <person name="Gargeya S."/>
            <person name="Fitzgerald M."/>
            <person name="Haas B."/>
            <person name="Abouelleil A."/>
            <person name="Alvarado L."/>
            <person name="Arachchi H.M."/>
            <person name="Berlin A."/>
            <person name="Chapman S.B."/>
            <person name="Gearin G."/>
            <person name="Goldberg J."/>
            <person name="Griggs A."/>
            <person name="Gujja S."/>
            <person name="Hansen M."/>
            <person name="Heiman D."/>
            <person name="Howarth C."/>
            <person name="Larimer J."/>
            <person name="Lui A."/>
            <person name="MacDonald P.J.P."/>
            <person name="McCowen C."/>
            <person name="Montmayeur A."/>
            <person name="Murphy C."/>
            <person name="Neiman D."/>
            <person name="Pearson M."/>
            <person name="Priest M."/>
            <person name="Roberts A."/>
            <person name="Saif S."/>
            <person name="Shea T."/>
            <person name="Sisk P."/>
            <person name="Stolte C."/>
            <person name="Sykes S."/>
            <person name="Wortman J."/>
            <person name="Nusbaum C."/>
            <person name="Birren B."/>
        </authorList>
    </citation>
    <scope>NUCLEOTIDE SEQUENCE [LARGE SCALE GENOMIC DNA]</scope>
    <source>
        <strain evidence="2 3">ATCC 38327</strain>
    </source>
</reference>
<evidence type="ECO:0000313" key="2">
    <source>
        <dbReference type="EMBL" id="KNE70602.1"/>
    </source>
</evidence>
<reference evidence="3" key="2">
    <citation type="submission" date="2009-11" db="EMBL/GenBank/DDBJ databases">
        <title>The Genome Sequence of Allomyces macrogynus strain ATCC 38327.</title>
        <authorList>
            <consortium name="The Broad Institute Genome Sequencing Platform"/>
            <person name="Russ C."/>
            <person name="Cuomo C."/>
            <person name="Shea T."/>
            <person name="Young S.K."/>
            <person name="Zeng Q."/>
            <person name="Koehrsen M."/>
            <person name="Haas B."/>
            <person name="Borodovsky M."/>
            <person name="Guigo R."/>
            <person name="Alvarado L."/>
            <person name="Berlin A."/>
            <person name="Borenstein D."/>
            <person name="Chen Z."/>
            <person name="Engels R."/>
            <person name="Freedman E."/>
            <person name="Gellesch M."/>
            <person name="Goldberg J."/>
            <person name="Griggs A."/>
            <person name="Gujja S."/>
            <person name="Heiman D."/>
            <person name="Hepburn T."/>
            <person name="Howarth C."/>
            <person name="Jen D."/>
            <person name="Larson L."/>
            <person name="Lewis B."/>
            <person name="Mehta T."/>
            <person name="Park D."/>
            <person name="Pearson M."/>
            <person name="Roberts A."/>
            <person name="Saif S."/>
            <person name="Shenoy N."/>
            <person name="Sisk P."/>
            <person name="Stolte C."/>
            <person name="Sykes S."/>
            <person name="Walk T."/>
            <person name="White J."/>
            <person name="Yandava C."/>
            <person name="Burger G."/>
            <person name="Gray M.W."/>
            <person name="Holland P.W.H."/>
            <person name="King N."/>
            <person name="Lang F.B.F."/>
            <person name="Roger A.J."/>
            <person name="Ruiz-Trillo I."/>
            <person name="Lander E."/>
            <person name="Nusbaum C."/>
        </authorList>
    </citation>
    <scope>NUCLEOTIDE SEQUENCE [LARGE SCALE GENOMIC DNA]</scope>
    <source>
        <strain evidence="3">ATCC 38327</strain>
    </source>
</reference>
<accession>A0A0L0T781</accession>
<dbReference type="Proteomes" id="UP000054350">
    <property type="component" value="Unassembled WGS sequence"/>
</dbReference>
<feature type="compositionally biased region" description="Basic and acidic residues" evidence="1">
    <location>
        <begin position="1"/>
        <end position="10"/>
    </location>
</feature>
<dbReference type="EMBL" id="GG745367">
    <property type="protein sequence ID" value="KNE70602.1"/>
    <property type="molecule type" value="Genomic_DNA"/>
</dbReference>
<organism evidence="2 3">
    <name type="scientific">Allomyces macrogynus (strain ATCC 38327)</name>
    <name type="common">Allomyces javanicus var. macrogynus</name>
    <dbReference type="NCBI Taxonomy" id="578462"/>
    <lineage>
        <taxon>Eukaryota</taxon>
        <taxon>Fungi</taxon>
        <taxon>Fungi incertae sedis</taxon>
        <taxon>Blastocladiomycota</taxon>
        <taxon>Blastocladiomycetes</taxon>
        <taxon>Blastocladiales</taxon>
        <taxon>Blastocladiaceae</taxon>
        <taxon>Allomyces</taxon>
    </lineage>
</organism>
<feature type="compositionally biased region" description="Basic and acidic residues" evidence="1">
    <location>
        <begin position="79"/>
        <end position="90"/>
    </location>
</feature>
<dbReference type="VEuPathDB" id="FungiDB:AMAG_20295"/>
<proteinExistence type="predicted"/>
<evidence type="ECO:0000313" key="3">
    <source>
        <dbReference type="Proteomes" id="UP000054350"/>
    </source>
</evidence>
<gene>
    <name evidence="2" type="ORF">AMAG_20295</name>
</gene>
<protein>
    <submittedName>
        <fullName evidence="2">Uncharacterized protein</fullName>
    </submittedName>
</protein>
<keyword evidence="3" id="KW-1185">Reference proteome</keyword>
<feature type="compositionally biased region" description="Low complexity" evidence="1">
    <location>
        <begin position="121"/>
        <end position="180"/>
    </location>
</feature>
<evidence type="ECO:0000256" key="1">
    <source>
        <dbReference type="SAM" id="MobiDB-lite"/>
    </source>
</evidence>
<dbReference type="AlphaFoldDB" id="A0A0L0T781"/>
<sequence length="199" mass="20612">MSAVIEDRAPTPEIMAAPAAAAAHRTRAATETPPSSPLPVEESVREHGMEVTAPEPEPVALEETAMPMEVDEETATPMEVDKDEAVRMDVDNAGEGSKNASDRVTMPSDTDSSVPRPGPVPVLVLDQPRTPRTPPRARASPMAVSPSTTPRPAAPSPVARLASPSPAPRPASSSPVACPATPCPGHPPGVAESCSHIHK</sequence>
<name>A0A0L0T781_ALLM3</name>
<feature type="region of interest" description="Disordered" evidence="1">
    <location>
        <begin position="73"/>
        <end position="199"/>
    </location>
</feature>
<feature type="region of interest" description="Disordered" evidence="1">
    <location>
        <begin position="1"/>
        <end position="61"/>
    </location>
</feature>
<feature type="compositionally biased region" description="Low complexity" evidence="1">
    <location>
        <begin position="11"/>
        <end position="41"/>
    </location>
</feature>